<evidence type="ECO:0000313" key="6">
    <source>
        <dbReference type="EMBL" id="PNR98588.1"/>
    </source>
</evidence>
<keyword evidence="2" id="KW-0732">Signal</keyword>
<dbReference type="Pfam" id="PF01547">
    <property type="entry name" value="SBP_bac_1"/>
    <property type="match status" value="1"/>
</dbReference>
<dbReference type="OrthoDB" id="9772007at2"/>
<keyword evidence="1" id="KW-1003">Cell membrane</keyword>
<name>A0A2K1P716_9BACT</name>
<keyword evidence="5" id="KW-0449">Lipoprotein</keyword>
<evidence type="ECO:0000256" key="4">
    <source>
        <dbReference type="ARBA" id="ARBA00023139"/>
    </source>
</evidence>
<dbReference type="EMBL" id="AZRL01000001">
    <property type="protein sequence ID" value="PNR98588.1"/>
    <property type="molecule type" value="Genomic_DNA"/>
</dbReference>
<evidence type="ECO:0000256" key="3">
    <source>
        <dbReference type="ARBA" id="ARBA00023136"/>
    </source>
</evidence>
<dbReference type="Gene3D" id="3.40.190.10">
    <property type="entry name" value="Periplasmic binding protein-like II"/>
    <property type="match status" value="2"/>
</dbReference>
<evidence type="ECO:0000313" key="7">
    <source>
        <dbReference type="Proteomes" id="UP000236434"/>
    </source>
</evidence>
<keyword evidence="4" id="KW-0564">Palmitate</keyword>
<dbReference type="AlphaFoldDB" id="A0A2K1P716"/>
<gene>
    <name evidence="6" type="ORF">X929_00150</name>
</gene>
<reference evidence="6 7" key="1">
    <citation type="submission" date="2013-12" db="EMBL/GenBank/DDBJ databases">
        <title>Comparative genomics of Petrotoga isolates.</title>
        <authorList>
            <person name="Nesbo C.L."/>
            <person name="Charchuk R."/>
            <person name="Chow K."/>
        </authorList>
    </citation>
    <scope>NUCLEOTIDE SEQUENCE [LARGE SCALE GENOMIC DNA]</scope>
    <source>
        <strain evidence="6 7">DSM 13574</strain>
    </source>
</reference>
<dbReference type="InterPro" id="IPR006059">
    <property type="entry name" value="SBP"/>
</dbReference>
<dbReference type="InterPro" id="IPR050490">
    <property type="entry name" value="Bact_solute-bd_prot1"/>
</dbReference>
<evidence type="ECO:0000256" key="2">
    <source>
        <dbReference type="ARBA" id="ARBA00022729"/>
    </source>
</evidence>
<dbReference type="PANTHER" id="PTHR43649">
    <property type="entry name" value="ARABINOSE-BINDING PROTEIN-RELATED"/>
    <property type="match status" value="1"/>
</dbReference>
<dbReference type="PANTHER" id="PTHR43649:SF33">
    <property type="entry name" value="POLYGALACTURONAN_RHAMNOGALACTURONAN-BINDING PROTEIN YTCQ"/>
    <property type="match status" value="1"/>
</dbReference>
<organism evidence="6 7">
    <name type="scientific">Petrotoga olearia DSM 13574</name>
    <dbReference type="NCBI Taxonomy" id="1122955"/>
    <lineage>
        <taxon>Bacteria</taxon>
        <taxon>Thermotogati</taxon>
        <taxon>Thermotogota</taxon>
        <taxon>Thermotogae</taxon>
        <taxon>Petrotogales</taxon>
        <taxon>Petrotogaceae</taxon>
        <taxon>Petrotoga</taxon>
    </lineage>
</organism>
<sequence>MSKKILLMVLVVGLALLSFGKTKISVWQFMMDDTLSKQVKAQFEAANPDIELEIVQLSWATGFDRIVTSIAAGSAPDVIELGNTWLATFASQGVLRPVDDIVGKVKDDYVAWNFVEYQGKTWGFPWLLAPRAMYYNLELLDKAGLDPDNPPKTWNELLNASQKINALGSDIYGVGLCVGELYSPYQEWFLPAVWGNMGHFVSPDLKKAILNSEPVIETANYYRVLSNYALLGKESELAEAFGKGKLGFFFAGPAYINNTQRDYPETIFDVVLIPKPREHHGYHASFAGGEVLGISSQSKNVEEAWRVIEFLLSEEVAMQITRTTGEVFPTKVGIEKDPWFESHPLHATFLEQNKYAVPFPPLAEANKIEQLFTNIVEEILLTDAPIEEILQKYNQQIQNLL</sequence>
<dbReference type="RefSeq" id="WP_103066049.1">
    <property type="nucleotide sequence ID" value="NZ_AZRL01000001.1"/>
</dbReference>
<accession>A0A2K1P716</accession>
<evidence type="ECO:0000256" key="1">
    <source>
        <dbReference type="ARBA" id="ARBA00022475"/>
    </source>
</evidence>
<protein>
    <submittedName>
        <fullName evidence="6">ABC transporter substrate-binding protein</fullName>
    </submittedName>
</protein>
<dbReference type="Proteomes" id="UP000236434">
    <property type="component" value="Unassembled WGS sequence"/>
</dbReference>
<proteinExistence type="predicted"/>
<evidence type="ECO:0000256" key="5">
    <source>
        <dbReference type="ARBA" id="ARBA00023288"/>
    </source>
</evidence>
<dbReference type="SUPFAM" id="SSF53850">
    <property type="entry name" value="Periplasmic binding protein-like II"/>
    <property type="match status" value="1"/>
</dbReference>
<comment type="caution">
    <text evidence="6">The sequence shown here is derived from an EMBL/GenBank/DDBJ whole genome shotgun (WGS) entry which is preliminary data.</text>
</comment>
<keyword evidence="3" id="KW-0472">Membrane</keyword>